<sequence>MGDIFSLQGLSHGGTKMFEKMIEDLKSKILEAVERYLKSHEKVPQKRLDLISKVELKEELGIGDKTLIKWEGAGLPQYIPPIEDTRKAYYKISDVLKFLGVDDGKD</sequence>
<reference evidence="1 2" key="1">
    <citation type="journal article" date="2016" name="Eur. J. Clin. Microbiol. Infect. Dis.">
        <title>Whole genome sequencing as a tool for phylogenetic analysis of clinical strains of Mitis group streptococci.</title>
        <authorList>
            <person name="Rasmussen L.H."/>
            <person name="Dargis R."/>
            <person name="Hojholt K."/>
            <person name="Christensen J.J."/>
            <person name="Skovgaard O."/>
            <person name="Justesen U.S."/>
            <person name="Rosenvinge F.S."/>
            <person name="Moser C."/>
            <person name="Lukjancenko O."/>
            <person name="Rasmussen S."/>
            <person name="Nielsen X.C."/>
        </authorList>
    </citation>
    <scope>NUCLEOTIDE SEQUENCE [LARGE SCALE GENOMIC DNA]</scope>
    <source>
        <strain evidence="1 2">RH_57980_07</strain>
    </source>
</reference>
<evidence type="ECO:0008006" key="3">
    <source>
        <dbReference type="Google" id="ProtNLM"/>
    </source>
</evidence>
<protein>
    <recommendedName>
        <fullName evidence="3">Phage protein</fullName>
    </recommendedName>
</protein>
<evidence type="ECO:0000313" key="2">
    <source>
        <dbReference type="Proteomes" id="UP000193669"/>
    </source>
</evidence>
<dbReference type="AlphaFoldDB" id="A0A1X1H8F0"/>
<organism evidence="1 2">
    <name type="scientific">Streptococcus oralis subsp. oralis</name>
    <dbReference type="NCBI Taxonomy" id="1891914"/>
    <lineage>
        <taxon>Bacteria</taxon>
        <taxon>Bacillati</taxon>
        <taxon>Bacillota</taxon>
        <taxon>Bacilli</taxon>
        <taxon>Lactobacillales</taxon>
        <taxon>Streptococcaceae</taxon>
        <taxon>Streptococcus</taxon>
    </lineage>
</organism>
<dbReference type="InterPro" id="IPR009061">
    <property type="entry name" value="DNA-bd_dom_put_sf"/>
</dbReference>
<dbReference type="Proteomes" id="UP000193669">
    <property type="component" value="Unassembled WGS sequence"/>
</dbReference>
<accession>A0A1X1H8F0</accession>
<comment type="caution">
    <text evidence="1">The sequence shown here is derived from an EMBL/GenBank/DDBJ whole genome shotgun (WGS) entry which is preliminary data.</text>
</comment>
<dbReference type="EMBL" id="NCUK01000012">
    <property type="protein sequence ID" value="ORO56571.1"/>
    <property type="molecule type" value="Genomic_DNA"/>
</dbReference>
<proteinExistence type="predicted"/>
<gene>
    <name evidence="1" type="ORF">B7721_01545</name>
</gene>
<dbReference type="SUPFAM" id="SSF46955">
    <property type="entry name" value="Putative DNA-binding domain"/>
    <property type="match status" value="1"/>
</dbReference>
<evidence type="ECO:0000313" key="1">
    <source>
        <dbReference type="EMBL" id="ORO56571.1"/>
    </source>
</evidence>
<name>A0A1X1H8F0_STROR</name>